<reference evidence="1" key="1">
    <citation type="journal article" date="2020" name="Nature">
        <title>Giant virus diversity and host interactions through global metagenomics.</title>
        <authorList>
            <person name="Schulz F."/>
            <person name="Roux S."/>
            <person name="Paez-Espino D."/>
            <person name="Jungbluth S."/>
            <person name="Walsh D.A."/>
            <person name="Denef V.J."/>
            <person name="McMahon K.D."/>
            <person name="Konstantinidis K.T."/>
            <person name="Eloe-Fadrosh E.A."/>
            <person name="Kyrpides N.C."/>
            <person name="Woyke T."/>
        </authorList>
    </citation>
    <scope>NUCLEOTIDE SEQUENCE</scope>
    <source>
        <strain evidence="1">GVMAG-S-1101171-111</strain>
    </source>
</reference>
<accession>A0A6C0ATA1</accession>
<dbReference type="AlphaFoldDB" id="A0A6C0ATA1"/>
<name>A0A6C0ATA1_9ZZZZ</name>
<evidence type="ECO:0000313" key="1">
    <source>
        <dbReference type="EMBL" id="QHS82505.1"/>
    </source>
</evidence>
<organism evidence="1">
    <name type="scientific">viral metagenome</name>
    <dbReference type="NCBI Taxonomy" id="1070528"/>
    <lineage>
        <taxon>unclassified sequences</taxon>
        <taxon>metagenomes</taxon>
        <taxon>organismal metagenomes</taxon>
    </lineage>
</organism>
<proteinExistence type="predicted"/>
<protein>
    <recommendedName>
        <fullName evidence="2">Glycosyltransferase</fullName>
    </recommendedName>
</protein>
<evidence type="ECO:0008006" key="2">
    <source>
        <dbReference type="Google" id="ProtNLM"/>
    </source>
</evidence>
<dbReference type="EMBL" id="MN740803">
    <property type="protein sequence ID" value="QHS82505.1"/>
    <property type="molecule type" value="Genomic_DNA"/>
</dbReference>
<sequence length="353" mass="41510">MYFESALSEDERQTLNKYSKVVVWGFPLHSHTHSYIHAMWVKVFSEGFGKETHWFHDNEFPTDFDYENCIFLTEGYADKNIPIVSSSVYLVHNAINPEKYINKGARLIEIRFNVMEIHDVNNDFKLDDGTHENIKYLSDETKYEKLVSNKDIHISKRGLSVKEMNYECIYLYWATDLLPHEFDFDDIQDKQNALLYYVASPATSSNLVQFRNICQQNGIEWRHIDPWRTPISFEDNRKAMKMSILCPDFRPTGTQRDVEEFGIKNGKNHMEIGYLPCRVLKAISYGHLGLTDCVHIKNILGEHVVYDKNMQVLFNMAIAERNNKERIRAAMKYVQEKHTYVNRARDIIRALMQ</sequence>